<evidence type="ECO:0000256" key="2">
    <source>
        <dbReference type="ARBA" id="ARBA00008163"/>
    </source>
</evidence>
<reference evidence="9 10" key="1">
    <citation type="submission" date="2021-12" db="EMBL/GenBank/DDBJ databases">
        <title>Genome sequencing of bacteria with rrn-lacking chromosome and rrn-plasmid.</title>
        <authorList>
            <person name="Anda M."/>
            <person name="Iwasaki W."/>
        </authorList>
    </citation>
    <scope>NUCLEOTIDE SEQUENCE [LARGE SCALE GENOMIC DNA]</scope>
    <source>
        <strain evidence="9 10">NBRC 101262</strain>
    </source>
</reference>
<gene>
    <name evidence="9" type="ORF">PEPS_18080</name>
</gene>
<dbReference type="RefSeq" id="WP_338396849.1">
    <property type="nucleotide sequence ID" value="NZ_AP025292.1"/>
</dbReference>
<keyword evidence="4" id="KW-0812">Transmembrane</keyword>
<dbReference type="InterPro" id="IPR005017">
    <property type="entry name" value="OMPP1/FadL/TodX"/>
</dbReference>
<comment type="similarity">
    <text evidence="2">Belongs to the OmpP1/FadL family.</text>
</comment>
<evidence type="ECO:0000313" key="10">
    <source>
        <dbReference type="Proteomes" id="UP001354989"/>
    </source>
</evidence>
<keyword evidence="6" id="KW-0472">Membrane</keyword>
<dbReference type="Pfam" id="PF03349">
    <property type="entry name" value="Toluene_X"/>
    <property type="match status" value="1"/>
</dbReference>
<evidence type="ECO:0000256" key="3">
    <source>
        <dbReference type="ARBA" id="ARBA00022452"/>
    </source>
</evidence>
<dbReference type="Gene3D" id="2.40.160.60">
    <property type="entry name" value="Outer membrane protein transport protein (OMPP1/FadL/TodX)"/>
    <property type="match status" value="1"/>
</dbReference>
<comment type="subcellular location">
    <subcellularLocation>
        <location evidence="1">Cell outer membrane</location>
        <topology evidence="1">Multi-pass membrane protein</topology>
    </subcellularLocation>
</comment>
<evidence type="ECO:0000256" key="4">
    <source>
        <dbReference type="ARBA" id="ARBA00022692"/>
    </source>
</evidence>
<proteinExistence type="inferred from homology"/>
<name>A0ABM7VEW2_9BACT</name>
<sequence>MRKGILLFALLLMGSISSMAAGYQVLLQGNRQAAMGNLGVGLQPDPSSVFWNPGALAMARRSGISVGFNLIDSKVNYWDSETPNSNYTASTNSPLGTPFHVYGAFQPKNSDGEYSNWAFGIGVYTPYGSSVNWDDNWKGSSLLTSIKLQAIFFQPTVSYRVSDRFSVGAGLVVSTGSVNLQRGIPQVSPQAQIELDGKSDIGIGYNLGLYFQASKMVNLSFSYRSRVDAKVSGGDVTFANIPDLVYASGAFPQGGTQFDATLPLPSVTSVGVTVTPDEKVTIGFEGNIVGWGAYQSLTFNFVDPINGEFISSSPRDYKNSLQAKLGAEYKIVPTFALRAGIYYDQTPVQDGFMTPETPDQDRTNLTFGLGWMPNEHLSVDASFIWINGSERRQTYTDAKNAGTIKGIEADGSLTGTPEQNVLPGTYKLSGLVGGLTVSYLF</sequence>
<dbReference type="SUPFAM" id="SSF56935">
    <property type="entry name" value="Porins"/>
    <property type="match status" value="1"/>
</dbReference>
<keyword evidence="3" id="KW-1134">Transmembrane beta strand</keyword>
<feature type="signal peptide" evidence="8">
    <location>
        <begin position="1"/>
        <end position="20"/>
    </location>
</feature>
<evidence type="ECO:0000256" key="1">
    <source>
        <dbReference type="ARBA" id="ARBA00004571"/>
    </source>
</evidence>
<accession>A0ABM7VEW2</accession>
<dbReference type="EMBL" id="AP025292">
    <property type="protein sequence ID" value="BDC99527.1"/>
    <property type="molecule type" value="Genomic_DNA"/>
</dbReference>
<evidence type="ECO:0000313" key="9">
    <source>
        <dbReference type="EMBL" id="BDC99527.1"/>
    </source>
</evidence>
<evidence type="ECO:0000256" key="6">
    <source>
        <dbReference type="ARBA" id="ARBA00023136"/>
    </source>
</evidence>
<dbReference type="PANTHER" id="PTHR35093">
    <property type="entry name" value="OUTER MEMBRANE PROTEIN NMB0088-RELATED"/>
    <property type="match status" value="1"/>
</dbReference>
<keyword evidence="10" id="KW-1185">Reference proteome</keyword>
<protein>
    <submittedName>
        <fullName evidence="9">Outer membrane protein</fullName>
    </submittedName>
</protein>
<keyword evidence="5 8" id="KW-0732">Signal</keyword>
<feature type="chain" id="PRO_5046885432" evidence="8">
    <location>
        <begin position="21"/>
        <end position="441"/>
    </location>
</feature>
<keyword evidence="7" id="KW-0998">Cell outer membrane</keyword>
<evidence type="ECO:0000256" key="5">
    <source>
        <dbReference type="ARBA" id="ARBA00022729"/>
    </source>
</evidence>
<dbReference type="Proteomes" id="UP001354989">
    <property type="component" value="Chromosome"/>
</dbReference>
<organism evidence="9 10">
    <name type="scientific">Persicobacter psychrovividus</name>
    <dbReference type="NCBI Taxonomy" id="387638"/>
    <lineage>
        <taxon>Bacteria</taxon>
        <taxon>Pseudomonadati</taxon>
        <taxon>Bacteroidota</taxon>
        <taxon>Cytophagia</taxon>
        <taxon>Cytophagales</taxon>
        <taxon>Persicobacteraceae</taxon>
        <taxon>Persicobacter</taxon>
    </lineage>
</organism>
<dbReference type="PANTHER" id="PTHR35093:SF8">
    <property type="entry name" value="OUTER MEMBRANE PROTEIN NMB0088-RELATED"/>
    <property type="match status" value="1"/>
</dbReference>
<evidence type="ECO:0000256" key="8">
    <source>
        <dbReference type="SAM" id="SignalP"/>
    </source>
</evidence>
<evidence type="ECO:0000256" key="7">
    <source>
        <dbReference type="ARBA" id="ARBA00023237"/>
    </source>
</evidence>